<proteinExistence type="predicted"/>
<gene>
    <name evidence="1" type="ORF">g.56950</name>
</gene>
<accession>A0A2S2NUK6</accession>
<name>A0A2S2NUK6_SCHGA</name>
<dbReference type="EMBL" id="GGMR01008215">
    <property type="protein sequence ID" value="MBY20834.1"/>
    <property type="molecule type" value="Transcribed_RNA"/>
</dbReference>
<sequence length="109" mass="12549">MPYSIGSGFTRYTVGPSVRDVFGENEKIVFIIKLFAEYPAPKRSRDAFRLLSNGDIFFSTVVKNHFSGYRFLSMKNMKLCEKKYQRLSECVLEKRGSCEATSKTVKKNK</sequence>
<protein>
    <submittedName>
        <fullName evidence="1">Uncharacterized protein</fullName>
    </submittedName>
</protein>
<reference evidence="1" key="1">
    <citation type="submission" date="2018-04" db="EMBL/GenBank/DDBJ databases">
        <title>Transcriptome of Schizaphis graminum biotype I.</title>
        <authorList>
            <person name="Scully E.D."/>
            <person name="Geib S.M."/>
            <person name="Palmer N.A."/>
            <person name="Koch K."/>
            <person name="Bradshaw J."/>
            <person name="Heng-Moss T."/>
            <person name="Sarath G."/>
        </authorList>
    </citation>
    <scope>NUCLEOTIDE SEQUENCE</scope>
</reference>
<evidence type="ECO:0000313" key="1">
    <source>
        <dbReference type="EMBL" id="MBY20834.1"/>
    </source>
</evidence>
<organism evidence="1">
    <name type="scientific">Schizaphis graminum</name>
    <name type="common">Green bug aphid</name>
    <dbReference type="NCBI Taxonomy" id="13262"/>
    <lineage>
        <taxon>Eukaryota</taxon>
        <taxon>Metazoa</taxon>
        <taxon>Ecdysozoa</taxon>
        <taxon>Arthropoda</taxon>
        <taxon>Hexapoda</taxon>
        <taxon>Insecta</taxon>
        <taxon>Pterygota</taxon>
        <taxon>Neoptera</taxon>
        <taxon>Paraneoptera</taxon>
        <taxon>Hemiptera</taxon>
        <taxon>Sternorrhyncha</taxon>
        <taxon>Aphidomorpha</taxon>
        <taxon>Aphidoidea</taxon>
        <taxon>Aphididae</taxon>
        <taxon>Aphidini</taxon>
        <taxon>Schizaphis</taxon>
    </lineage>
</organism>
<dbReference type="AlphaFoldDB" id="A0A2S2NUK6"/>